<protein>
    <submittedName>
        <fullName evidence="1">MmcQ/YjbR family DNA-binding protein</fullName>
    </submittedName>
</protein>
<keyword evidence="1" id="KW-0238">DNA-binding</keyword>
<organism evidence="1 2">
    <name type="scientific">Pseudonocardia aurantiaca</name>
    <dbReference type="NCBI Taxonomy" id="75290"/>
    <lineage>
        <taxon>Bacteria</taxon>
        <taxon>Bacillati</taxon>
        <taxon>Actinomycetota</taxon>
        <taxon>Actinomycetes</taxon>
        <taxon>Pseudonocardiales</taxon>
        <taxon>Pseudonocardiaceae</taxon>
        <taxon>Pseudonocardia</taxon>
    </lineage>
</organism>
<sequence>MTAPVTVDVPPWIVERLRAVCLGLPETYEERAWVGTRWCVRRKNFAHVLRVDAGWPPAYARAAGTGGPCNVLTFRSAGPELDVLGSSGHPFFRPMWAPGLVGMLLDDGPEDGGDPDWTEVAELLTESYCVLAPRKLVELVDRPQG</sequence>
<reference evidence="2" key="1">
    <citation type="journal article" date="2019" name="Int. J. Syst. Evol. Microbiol.">
        <title>The Global Catalogue of Microorganisms (GCM) 10K type strain sequencing project: providing services to taxonomists for standard genome sequencing and annotation.</title>
        <authorList>
            <consortium name="The Broad Institute Genomics Platform"/>
            <consortium name="The Broad Institute Genome Sequencing Center for Infectious Disease"/>
            <person name="Wu L."/>
            <person name="Ma J."/>
        </authorList>
    </citation>
    <scope>NUCLEOTIDE SEQUENCE [LARGE SCALE GENOMIC DNA]</scope>
    <source>
        <strain evidence="2">JCM 12165</strain>
    </source>
</reference>
<accession>A0ABW4FEW3</accession>
<comment type="caution">
    <text evidence="1">The sequence shown here is derived from an EMBL/GenBank/DDBJ whole genome shotgun (WGS) entry which is preliminary data.</text>
</comment>
<evidence type="ECO:0000313" key="1">
    <source>
        <dbReference type="EMBL" id="MFD1529086.1"/>
    </source>
</evidence>
<dbReference type="RefSeq" id="WP_343974969.1">
    <property type="nucleotide sequence ID" value="NZ_BAAAJG010000008.1"/>
</dbReference>
<dbReference type="EMBL" id="JBHUCP010000004">
    <property type="protein sequence ID" value="MFD1529086.1"/>
    <property type="molecule type" value="Genomic_DNA"/>
</dbReference>
<proteinExistence type="predicted"/>
<gene>
    <name evidence="1" type="ORF">ACFSCY_06505</name>
</gene>
<name>A0ABW4FEW3_9PSEU</name>
<dbReference type="GO" id="GO:0003677">
    <property type="term" value="F:DNA binding"/>
    <property type="evidence" value="ECO:0007669"/>
    <property type="project" value="UniProtKB-KW"/>
</dbReference>
<keyword evidence="2" id="KW-1185">Reference proteome</keyword>
<dbReference type="Proteomes" id="UP001597145">
    <property type="component" value="Unassembled WGS sequence"/>
</dbReference>
<dbReference type="SUPFAM" id="SSF142906">
    <property type="entry name" value="YjbR-like"/>
    <property type="match status" value="1"/>
</dbReference>
<evidence type="ECO:0000313" key="2">
    <source>
        <dbReference type="Proteomes" id="UP001597145"/>
    </source>
</evidence>
<dbReference type="InterPro" id="IPR038056">
    <property type="entry name" value="YjbR-like_sf"/>
</dbReference>